<evidence type="ECO:0000313" key="2">
    <source>
        <dbReference type="Proteomes" id="UP000284763"/>
    </source>
</evidence>
<protein>
    <submittedName>
        <fullName evidence="1">DNA-binding protein</fullName>
    </submittedName>
</protein>
<reference evidence="1 2" key="1">
    <citation type="submission" date="2018-08" db="EMBL/GenBank/DDBJ databases">
        <title>The metabolism and importance of syntrophic acetate oxidation coupled to methane or sulfide production in haloalkaline environments.</title>
        <authorList>
            <person name="Timmers P.H.A."/>
            <person name="Vavourakis C.D."/>
            <person name="Sorokin D.Y."/>
            <person name="Sinninghe Damste J.S."/>
            <person name="Muyzer G."/>
            <person name="Stams A.J.M."/>
            <person name="Plugge C.M."/>
        </authorList>
    </citation>
    <scope>NUCLEOTIDE SEQUENCE [LARGE SCALE GENOMIC DNA]</scope>
    <source>
        <strain evidence="1">MSAO_Arc3</strain>
    </source>
</reference>
<dbReference type="EMBL" id="QZAB01000134">
    <property type="protein sequence ID" value="RQD89916.1"/>
    <property type="molecule type" value="Genomic_DNA"/>
</dbReference>
<evidence type="ECO:0000313" key="1">
    <source>
        <dbReference type="EMBL" id="RQD89916.1"/>
    </source>
</evidence>
<feature type="non-terminal residue" evidence="1">
    <location>
        <position position="117"/>
    </location>
</feature>
<sequence>MRGYVREVAQRIFAQEFRESNLSFKDGDDIYAPQYLLTPTAAKVNRLFIVGTLTETEDIGTETEYWRGRVSDPTGSFLVYAGQYQPEAAQMLSECETPSFVAVVGKPTTFTTQEGDI</sequence>
<gene>
    <name evidence="1" type="ORF">D5R95_01975</name>
</gene>
<comment type="caution">
    <text evidence="1">The sequence shown here is derived from an EMBL/GenBank/DDBJ whole genome shotgun (WGS) entry which is preliminary data.</text>
</comment>
<name>A0A424Z3S4_9EURY</name>
<keyword evidence="1" id="KW-0238">DNA-binding</keyword>
<dbReference type="Proteomes" id="UP000284763">
    <property type="component" value="Unassembled WGS sequence"/>
</dbReference>
<accession>A0A424Z3S4</accession>
<dbReference type="GO" id="GO:0003677">
    <property type="term" value="F:DNA binding"/>
    <property type="evidence" value="ECO:0007669"/>
    <property type="project" value="UniProtKB-KW"/>
</dbReference>
<dbReference type="AlphaFoldDB" id="A0A424Z3S4"/>
<organism evidence="1 2">
    <name type="scientific">Methanosalsum natronophilum</name>
    <dbReference type="NCBI Taxonomy" id="768733"/>
    <lineage>
        <taxon>Archaea</taxon>
        <taxon>Methanobacteriati</taxon>
        <taxon>Methanobacteriota</taxon>
        <taxon>Stenosarchaea group</taxon>
        <taxon>Methanomicrobia</taxon>
        <taxon>Methanosarcinales</taxon>
        <taxon>Methanosarcinaceae</taxon>
        <taxon>Methanosalsum</taxon>
    </lineage>
</organism>
<proteinExistence type="predicted"/>